<dbReference type="OrthoDB" id="546867at2759"/>
<evidence type="ECO:0000313" key="3">
    <source>
        <dbReference type="EMBL" id="KAG2501321.1"/>
    </source>
</evidence>
<reference evidence="3" key="1">
    <citation type="journal article" date="2020" name="bioRxiv">
        <title>Comparative genomics of Chlamydomonas.</title>
        <authorList>
            <person name="Craig R.J."/>
            <person name="Hasan A.R."/>
            <person name="Ness R.W."/>
            <person name="Keightley P.D."/>
        </authorList>
    </citation>
    <scope>NUCLEOTIDE SEQUENCE</scope>
    <source>
        <strain evidence="3">CCAP 11/70</strain>
    </source>
</reference>
<keyword evidence="4" id="KW-1185">Reference proteome</keyword>
<keyword evidence="1" id="KW-0175">Coiled coil</keyword>
<proteinExistence type="predicted"/>
<evidence type="ECO:0000256" key="1">
    <source>
        <dbReference type="SAM" id="Coils"/>
    </source>
</evidence>
<protein>
    <submittedName>
        <fullName evidence="3">Uncharacterized protein</fullName>
    </submittedName>
</protein>
<gene>
    <name evidence="3" type="ORF">HYH03_001115</name>
</gene>
<organism evidence="3 4">
    <name type="scientific">Edaphochlamys debaryana</name>
    <dbReference type="NCBI Taxonomy" id="47281"/>
    <lineage>
        <taxon>Eukaryota</taxon>
        <taxon>Viridiplantae</taxon>
        <taxon>Chlorophyta</taxon>
        <taxon>core chlorophytes</taxon>
        <taxon>Chlorophyceae</taxon>
        <taxon>CS clade</taxon>
        <taxon>Chlamydomonadales</taxon>
        <taxon>Chlamydomonadales incertae sedis</taxon>
        <taxon>Edaphochlamys</taxon>
    </lineage>
</organism>
<dbReference type="AlphaFoldDB" id="A0A835YI08"/>
<feature type="compositionally biased region" description="Low complexity" evidence="2">
    <location>
        <begin position="844"/>
        <end position="860"/>
    </location>
</feature>
<evidence type="ECO:0000256" key="2">
    <source>
        <dbReference type="SAM" id="MobiDB-lite"/>
    </source>
</evidence>
<feature type="coiled-coil region" evidence="1">
    <location>
        <begin position="87"/>
        <end position="142"/>
    </location>
</feature>
<comment type="caution">
    <text evidence="3">The sequence shown here is derived from an EMBL/GenBank/DDBJ whole genome shotgun (WGS) entry which is preliminary data.</text>
</comment>
<accession>A0A835YI08</accession>
<dbReference type="Proteomes" id="UP000612055">
    <property type="component" value="Unassembled WGS sequence"/>
</dbReference>
<dbReference type="EMBL" id="JAEHOE010000002">
    <property type="protein sequence ID" value="KAG2501321.1"/>
    <property type="molecule type" value="Genomic_DNA"/>
</dbReference>
<evidence type="ECO:0000313" key="4">
    <source>
        <dbReference type="Proteomes" id="UP000612055"/>
    </source>
</evidence>
<name>A0A835YI08_9CHLO</name>
<sequence length="877" mass="91481">MAHQGRGDPVIEAALLLAKRTEFRPESLHSARIQVTRHLRQQNRDAAQRLVARFRAPEEAARIRELASSAHSKAARTERAVKERWLSQTAQGRIDVLNARLKEQEAAEDQLAAQVKSQVSTAVEEQAKLARMQQDALEQRERAASVAMFVARGQRVLPLLRRFTQHQRQQLAAVRARMTGEAEPLSDAALLERVGQLCGALQQEIWQQLNTASMTAEAATSMPGALLLTAAGEQVPDPYTGALSTATSGGGAGAGGSGAAAGLEAHLHLPKSSPLLQHVGSLLQQPPRRLLAAVEQLASAARNGLVALVGGWDLLADAKRRCQELGAAVDPLYDLRRMQQAHLDCVLELQALQGEVRAAKAQLLRLAAAGPAREALAQPGVRAWVQSEAYAAALATARQARDAVRRDAIAQLQLVEEVNRLEAGARKIEREGARMEGLVALLTHSLGQVMAEWQQQYPTNQDFVRNTLPGCYAHVIEWAGRCQDRLSRCVAELMRVPREVLPAAAEQGRLHGGAGAADPAARGRSGGGFSLPPASSLALVDRMALALPYVAAPRAAAQLRAAASAGPSPAAASTALNGGLGGSLVLRGSGASGGTGGGLGDAGLLGAGSGGLGSSTGFGLGASGGGWPGMGMGSASGAGGGFGGFGSAHGGMHGGGMPGVGPGLSSVGAGAAAAAAAQAGMSWSPGAAALGLPTLCYWLAMAAAAEPLAPLRCPSSLLHDLMARFEGHEQTAMWLAQAHAKLRARFRDLAALRPVCAALRERLGAKRAADGAERVAVLARSRRDIGELVAAIAPNVERALRELEEQGAVRLAPWKKVNGRSAGEYLDEMRSLFARIEQLQAQHAQLQGHAAQHAQHTQQLGFGPPQPSTVGVSRLGF</sequence>
<feature type="region of interest" description="Disordered" evidence="2">
    <location>
        <begin position="844"/>
        <end position="877"/>
    </location>
</feature>